<sequence>MKLLRARELAELGSWIDKIEENSKADGQGSGQAAQVAADQMAARMGWPSIDEGLAQLKAALAKENLSELRQQHSRWNTIKHWQELVDAADEEDNFVVVGKTVVSSHIVAGPIACPEPAALAILSDLAETSPPIETRIERIQLLATQPPMRTTVPPVEVGSLDEPSSIAQAIADRAVAGLKAVSRA</sequence>
<accession>A0AAD5H3Y5</accession>
<dbReference type="Proteomes" id="UP001205105">
    <property type="component" value="Unassembled WGS sequence"/>
</dbReference>
<dbReference type="EMBL" id="JADXDR010000039">
    <property type="protein sequence ID" value="KAI7843409.1"/>
    <property type="molecule type" value="Genomic_DNA"/>
</dbReference>
<evidence type="ECO:0000313" key="1">
    <source>
        <dbReference type="EMBL" id="KAI7843409.1"/>
    </source>
</evidence>
<proteinExistence type="predicted"/>
<protein>
    <submittedName>
        <fullName evidence="1">Uncharacterized protein</fullName>
    </submittedName>
</protein>
<comment type="caution">
    <text evidence="1">The sequence shown here is derived from an EMBL/GenBank/DDBJ whole genome shotgun (WGS) entry which is preliminary data.</text>
</comment>
<organism evidence="1 2">
    <name type="scientific">Chlorella ohadii</name>
    <dbReference type="NCBI Taxonomy" id="2649997"/>
    <lineage>
        <taxon>Eukaryota</taxon>
        <taxon>Viridiplantae</taxon>
        <taxon>Chlorophyta</taxon>
        <taxon>core chlorophytes</taxon>
        <taxon>Trebouxiophyceae</taxon>
        <taxon>Chlorellales</taxon>
        <taxon>Chlorellaceae</taxon>
        <taxon>Chlorella clade</taxon>
        <taxon>Chlorella</taxon>
    </lineage>
</organism>
<keyword evidence="2" id="KW-1185">Reference proteome</keyword>
<dbReference type="AlphaFoldDB" id="A0AAD5H3Y5"/>
<reference evidence="1" key="1">
    <citation type="submission" date="2020-11" db="EMBL/GenBank/DDBJ databases">
        <title>Chlorella ohadii genome sequencing and assembly.</title>
        <authorList>
            <person name="Murik O."/>
            <person name="Treves H."/>
            <person name="Kedem I."/>
            <person name="Shotland Y."/>
            <person name="Kaplan A."/>
        </authorList>
    </citation>
    <scope>NUCLEOTIDE SEQUENCE</scope>
    <source>
        <strain evidence="1">1</strain>
    </source>
</reference>
<evidence type="ECO:0000313" key="2">
    <source>
        <dbReference type="Proteomes" id="UP001205105"/>
    </source>
</evidence>
<gene>
    <name evidence="1" type="ORF">COHA_003006</name>
</gene>
<name>A0AAD5H3Y5_9CHLO</name>